<evidence type="ECO:0000313" key="2">
    <source>
        <dbReference type="EMBL" id="WVZ15222.1"/>
    </source>
</evidence>
<name>A0AAQ3NUG4_VIGMU</name>
<feature type="non-terminal residue" evidence="2">
    <location>
        <position position="1"/>
    </location>
</feature>
<dbReference type="AlphaFoldDB" id="A0AAQ3NUG4"/>
<dbReference type="EMBL" id="CP144697">
    <property type="protein sequence ID" value="WVZ15222.1"/>
    <property type="molecule type" value="Genomic_DNA"/>
</dbReference>
<proteinExistence type="predicted"/>
<dbReference type="PANTHER" id="PTHR10644">
    <property type="entry name" value="DNA REPAIR/RNA PROCESSING CPSF FAMILY"/>
    <property type="match status" value="1"/>
</dbReference>
<dbReference type="InterPro" id="IPR015943">
    <property type="entry name" value="WD40/YVTN_repeat-like_dom_sf"/>
</dbReference>
<dbReference type="Pfam" id="PF23726">
    <property type="entry name" value="Beta-prop_RSE1_2nd"/>
    <property type="match status" value="1"/>
</dbReference>
<dbReference type="Gene3D" id="2.130.10.10">
    <property type="entry name" value="YVTN repeat-like/Quinoprotein amine dehydrogenase"/>
    <property type="match status" value="1"/>
</dbReference>
<reference evidence="2 3" key="1">
    <citation type="journal article" date="2023" name="Life. Sci Alliance">
        <title>Evolutionary insights into 3D genome organization and epigenetic landscape of Vigna mungo.</title>
        <authorList>
            <person name="Junaid A."/>
            <person name="Singh B."/>
            <person name="Bhatia S."/>
        </authorList>
    </citation>
    <scope>NUCLEOTIDE SEQUENCE [LARGE SCALE GENOMIC DNA]</scope>
    <source>
        <strain evidence="2">Urdbean</strain>
    </source>
</reference>
<gene>
    <name evidence="2" type="ORF">V8G54_012788</name>
</gene>
<organism evidence="2 3">
    <name type="scientific">Vigna mungo</name>
    <name type="common">Black gram</name>
    <name type="synonym">Phaseolus mungo</name>
    <dbReference type="NCBI Taxonomy" id="3915"/>
    <lineage>
        <taxon>Eukaryota</taxon>
        <taxon>Viridiplantae</taxon>
        <taxon>Streptophyta</taxon>
        <taxon>Embryophyta</taxon>
        <taxon>Tracheophyta</taxon>
        <taxon>Spermatophyta</taxon>
        <taxon>Magnoliopsida</taxon>
        <taxon>eudicotyledons</taxon>
        <taxon>Gunneridae</taxon>
        <taxon>Pentapetalae</taxon>
        <taxon>rosids</taxon>
        <taxon>fabids</taxon>
        <taxon>Fabales</taxon>
        <taxon>Fabaceae</taxon>
        <taxon>Papilionoideae</taxon>
        <taxon>50 kb inversion clade</taxon>
        <taxon>NPAAA clade</taxon>
        <taxon>indigoferoid/millettioid clade</taxon>
        <taxon>Phaseoleae</taxon>
        <taxon>Vigna</taxon>
    </lineage>
</organism>
<protein>
    <recommendedName>
        <fullName evidence="1">RSE1/DDB1/CPSF1 second beta-propeller domain-containing protein</fullName>
    </recommendedName>
</protein>
<sequence>VVSCSGAYRDCSLCVVCNGIEIKEQAELQGIKGMWSLRSSTDDPFDTFVVVSFISETRVLTMNHEIELEETEMEGFCSQVQTLFCHDAVHNQLVQITGHFKFCLSSTTRELRNEWFAPSDYSVNVATANATQPRIIWVNWYRTSIDFGQKYHILAAGKINCSWVQLLCLAFDMISRSLLVVLVWHPIKFYIVAF</sequence>
<dbReference type="InterPro" id="IPR050358">
    <property type="entry name" value="RSE1/DDB1/CFT1"/>
</dbReference>
<keyword evidence="3" id="KW-1185">Reference proteome</keyword>
<evidence type="ECO:0000313" key="3">
    <source>
        <dbReference type="Proteomes" id="UP001374535"/>
    </source>
</evidence>
<feature type="domain" description="RSE1/DDB1/CPSF1 second beta-propeller" evidence="1">
    <location>
        <begin position="21"/>
        <end position="132"/>
    </location>
</feature>
<dbReference type="InterPro" id="IPR058543">
    <property type="entry name" value="Beta-prop_RSE1/DDB1/CPSF1_2nd"/>
</dbReference>
<dbReference type="Proteomes" id="UP001374535">
    <property type="component" value="Chromosome 4"/>
</dbReference>
<evidence type="ECO:0000259" key="1">
    <source>
        <dbReference type="Pfam" id="PF23726"/>
    </source>
</evidence>
<accession>A0AAQ3NUG4</accession>